<protein>
    <recommendedName>
        <fullName evidence="2">Terminase large subunit gp17-like C-terminal domain-containing protein</fullName>
    </recommendedName>
</protein>
<proteinExistence type="predicted"/>
<accession>A0A0F9IY62</accession>
<evidence type="ECO:0000313" key="1">
    <source>
        <dbReference type="EMBL" id="KKL98615.1"/>
    </source>
</evidence>
<sequence>MPLKLPRNLFRELNKGDDDSLILDNIIPNNLIDFMEQYQPMIGRKLRSFDLSPFWVEPLLDNHPNIMFVNGRQTYKTTNSGSMIAHAALQHDGCEVTYVADDEEHKGAFSEQRLRNEVFLSNNKLRPYLPGGKAAVGRIRILNGSVVYLVTDENKYHKVEGKSNKILILDETQAQDVGFLPIAMYSLSATKGKFRAFGIGGEAGSDYYKMWMRTDQREWFYDDKFWREKLTFDGIGTITNTPDELKNILAGKWIPQAPANINYRGYHFPQTIFAAIPLTILDAVEKYQTQPELSIEYQKKHYPLSMYLSHTMGEFYKAERRPITPEMVERCYIRYIPLLKPAEVKLFKQIYQNEVRILGGVDFGSGPAASQTVASIILRFRKSNRYLLAHIDPRPQEHPADQSRYLAELFSNYGVEFAVGDWGYGQDQIRFIQDGGRDSKDQKFAGIGRKFVGCRTHGDETRPELDSSQKTDEKGIEYASLQVDKTTIIQNFVNFVGQTVSHPIHHKNLKTNKTVFMIPSLHDWETDFLLDDMTSITRKDLEAVQEVKVEDPRQRARKEFNHPPDSVMSIIYCLIADQNYDESAFKITPAKKRR</sequence>
<dbReference type="EMBL" id="LAZR01017873">
    <property type="protein sequence ID" value="KKL98615.1"/>
    <property type="molecule type" value="Genomic_DNA"/>
</dbReference>
<reference evidence="1" key="1">
    <citation type="journal article" date="2015" name="Nature">
        <title>Complex archaea that bridge the gap between prokaryotes and eukaryotes.</title>
        <authorList>
            <person name="Spang A."/>
            <person name="Saw J.H."/>
            <person name="Jorgensen S.L."/>
            <person name="Zaremba-Niedzwiedzka K."/>
            <person name="Martijn J."/>
            <person name="Lind A.E."/>
            <person name="van Eijk R."/>
            <person name="Schleper C."/>
            <person name="Guy L."/>
            <person name="Ettema T.J."/>
        </authorList>
    </citation>
    <scope>NUCLEOTIDE SEQUENCE</scope>
</reference>
<organism evidence="1">
    <name type="scientific">marine sediment metagenome</name>
    <dbReference type="NCBI Taxonomy" id="412755"/>
    <lineage>
        <taxon>unclassified sequences</taxon>
        <taxon>metagenomes</taxon>
        <taxon>ecological metagenomes</taxon>
    </lineage>
</organism>
<comment type="caution">
    <text evidence="1">The sequence shown here is derived from an EMBL/GenBank/DDBJ whole genome shotgun (WGS) entry which is preliminary data.</text>
</comment>
<dbReference type="InterPro" id="IPR027417">
    <property type="entry name" value="P-loop_NTPase"/>
</dbReference>
<dbReference type="Gene3D" id="3.40.50.300">
    <property type="entry name" value="P-loop containing nucleotide triphosphate hydrolases"/>
    <property type="match status" value="1"/>
</dbReference>
<gene>
    <name evidence="1" type="ORF">LCGC14_1822670</name>
</gene>
<evidence type="ECO:0008006" key="2">
    <source>
        <dbReference type="Google" id="ProtNLM"/>
    </source>
</evidence>
<dbReference type="AlphaFoldDB" id="A0A0F9IY62"/>
<name>A0A0F9IY62_9ZZZZ</name>